<evidence type="ECO:0000256" key="1">
    <source>
        <dbReference type="ARBA" id="ARBA00012513"/>
    </source>
</evidence>
<evidence type="ECO:0000256" key="3">
    <source>
        <dbReference type="ARBA" id="ARBA00022679"/>
    </source>
</evidence>
<accession>A0A5C5BG53</accession>
<evidence type="ECO:0000313" key="12">
    <source>
        <dbReference type="Proteomes" id="UP000313849"/>
    </source>
</evidence>
<feature type="domain" description="Protein kinase" evidence="10">
    <location>
        <begin position="200"/>
        <end position="450"/>
    </location>
</feature>
<dbReference type="CDD" id="cd14014">
    <property type="entry name" value="STKc_PknB_like"/>
    <property type="match status" value="1"/>
</dbReference>
<dbReference type="Pfam" id="PF16919">
    <property type="entry name" value="PknG_rubred"/>
    <property type="match status" value="1"/>
</dbReference>
<organism evidence="11 12">
    <name type="scientific">Miniimonas arenae</name>
    <dbReference type="NCBI Taxonomy" id="676201"/>
    <lineage>
        <taxon>Bacteria</taxon>
        <taxon>Bacillati</taxon>
        <taxon>Actinomycetota</taxon>
        <taxon>Actinomycetes</taxon>
        <taxon>Micrococcales</taxon>
        <taxon>Beutenbergiaceae</taxon>
        <taxon>Miniimonas</taxon>
    </lineage>
</organism>
<keyword evidence="5 11" id="KW-0418">Kinase</keyword>
<feature type="region of interest" description="Disordered" evidence="9">
    <location>
        <begin position="728"/>
        <end position="747"/>
    </location>
</feature>
<keyword evidence="12" id="KW-1185">Reference proteome</keyword>
<dbReference type="GO" id="GO:0005524">
    <property type="term" value="F:ATP binding"/>
    <property type="evidence" value="ECO:0007669"/>
    <property type="project" value="UniProtKB-KW"/>
</dbReference>
<feature type="compositionally biased region" description="Low complexity" evidence="9">
    <location>
        <begin position="62"/>
        <end position="72"/>
    </location>
</feature>
<dbReference type="PANTHER" id="PTHR24363:SF0">
    <property type="entry name" value="SERINE_THREONINE KINASE LIKE DOMAIN CONTAINING 1"/>
    <property type="match status" value="1"/>
</dbReference>
<dbReference type="OrthoDB" id="137117at2"/>
<dbReference type="Pfam" id="PF00069">
    <property type="entry name" value="Pkinase"/>
    <property type="match status" value="1"/>
</dbReference>
<dbReference type="EC" id="2.7.11.1" evidence="1"/>
<dbReference type="PANTHER" id="PTHR24363">
    <property type="entry name" value="SERINE/THREONINE PROTEIN KINASE"/>
    <property type="match status" value="1"/>
</dbReference>
<keyword evidence="3" id="KW-0808">Transferase</keyword>
<dbReference type="Gene3D" id="1.10.510.10">
    <property type="entry name" value="Transferase(Phosphotransferase) domain 1"/>
    <property type="match status" value="1"/>
</dbReference>
<comment type="catalytic activity">
    <reaction evidence="7">
        <text>L-threonyl-[protein] + ATP = O-phospho-L-threonyl-[protein] + ADP + H(+)</text>
        <dbReference type="Rhea" id="RHEA:46608"/>
        <dbReference type="Rhea" id="RHEA-COMP:11060"/>
        <dbReference type="Rhea" id="RHEA-COMP:11605"/>
        <dbReference type="ChEBI" id="CHEBI:15378"/>
        <dbReference type="ChEBI" id="CHEBI:30013"/>
        <dbReference type="ChEBI" id="CHEBI:30616"/>
        <dbReference type="ChEBI" id="CHEBI:61977"/>
        <dbReference type="ChEBI" id="CHEBI:456216"/>
        <dbReference type="EC" id="2.7.11.1"/>
    </reaction>
</comment>
<evidence type="ECO:0000256" key="8">
    <source>
        <dbReference type="ARBA" id="ARBA00048679"/>
    </source>
</evidence>
<evidence type="ECO:0000256" key="2">
    <source>
        <dbReference type="ARBA" id="ARBA00022527"/>
    </source>
</evidence>
<dbReference type="InterPro" id="IPR011990">
    <property type="entry name" value="TPR-like_helical_dom_sf"/>
</dbReference>
<keyword evidence="4" id="KW-0547">Nucleotide-binding</keyword>
<feature type="compositionally biased region" description="Gly residues" evidence="9">
    <location>
        <begin position="728"/>
        <end position="740"/>
    </location>
</feature>
<keyword evidence="2 11" id="KW-0723">Serine/threonine-protein kinase</keyword>
<dbReference type="Pfam" id="PF16918">
    <property type="entry name" value="PknG_TPR"/>
    <property type="match status" value="1"/>
</dbReference>
<keyword evidence="6" id="KW-0067">ATP-binding</keyword>
<dbReference type="EMBL" id="VENP01000003">
    <property type="protein sequence ID" value="TNU76885.1"/>
    <property type="molecule type" value="Genomic_DNA"/>
</dbReference>
<dbReference type="InterPro" id="IPR011009">
    <property type="entry name" value="Kinase-like_dom_sf"/>
</dbReference>
<proteinExistence type="predicted"/>
<evidence type="ECO:0000313" key="11">
    <source>
        <dbReference type="EMBL" id="TNU76885.1"/>
    </source>
</evidence>
<comment type="catalytic activity">
    <reaction evidence="8">
        <text>L-seryl-[protein] + ATP = O-phospho-L-seryl-[protein] + ADP + H(+)</text>
        <dbReference type="Rhea" id="RHEA:17989"/>
        <dbReference type="Rhea" id="RHEA-COMP:9863"/>
        <dbReference type="Rhea" id="RHEA-COMP:11604"/>
        <dbReference type="ChEBI" id="CHEBI:15378"/>
        <dbReference type="ChEBI" id="CHEBI:29999"/>
        <dbReference type="ChEBI" id="CHEBI:30616"/>
        <dbReference type="ChEBI" id="CHEBI:83421"/>
        <dbReference type="ChEBI" id="CHEBI:456216"/>
        <dbReference type="EC" id="2.7.11.1"/>
    </reaction>
</comment>
<dbReference type="InterPro" id="IPR031636">
    <property type="entry name" value="PknG_TPR"/>
</dbReference>
<dbReference type="GO" id="GO:0004674">
    <property type="term" value="F:protein serine/threonine kinase activity"/>
    <property type="evidence" value="ECO:0007669"/>
    <property type="project" value="UniProtKB-KW"/>
</dbReference>
<protein>
    <recommendedName>
        <fullName evidence="1">non-specific serine/threonine protein kinase</fullName>
        <ecNumber evidence="1">2.7.11.1</ecNumber>
    </recommendedName>
</protein>
<evidence type="ECO:0000256" key="5">
    <source>
        <dbReference type="ARBA" id="ARBA00022777"/>
    </source>
</evidence>
<dbReference type="FunFam" id="1.10.510.10:FF:000306">
    <property type="entry name" value="Serine/threonine protein kinase"/>
    <property type="match status" value="1"/>
</dbReference>
<gene>
    <name evidence="11" type="ORF">FH969_02010</name>
</gene>
<dbReference type="AlphaFoldDB" id="A0A5C5BG53"/>
<dbReference type="InterPro" id="IPR000719">
    <property type="entry name" value="Prot_kinase_dom"/>
</dbReference>
<reference evidence="11 12" key="1">
    <citation type="submission" date="2019-06" db="EMBL/GenBank/DDBJ databases">
        <title>Draft genome sequence of Miniimonas arenae KCTC 19750T isolated from sea sand.</title>
        <authorList>
            <person name="Park S.-J."/>
        </authorList>
    </citation>
    <scope>NUCLEOTIDE SEQUENCE [LARGE SCALE GENOMIC DNA]</scope>
    <source>
        <strain evidence="11 12">KCTC 19750</strain>
    </source>
</reference>
<dbReference type="SUPFAM" id="SSF56112">
    <property type="entry name" value="Protein kinase-like (PK-like)"/>
    <property type="match status" value="1"/>
</dbReference>
<dbReference type="InterPro" id="IPR031634">
    <property type="entry name" value="PknG_rubred"/>
</dbReference>
<evidence type="ECO:0000256" key="9">
    <source>
        <dbReference type="SAM" id="MobiDB-lite"/>
    </source>
</evidence>
<dbReference type="PROSITE" id="PS50011">
    <property type="entry name" value="PROTEIN_KINASE_DOM"/>
    <property type="match status" value="1"/>
</dbReference>
<comment type="caution">
    <text evidence="11">The sequence shown here is derived from an EMBL/GenBank/DDBJ whole genome shotgun (WGS) entry which is preliminary data.</text>
</comment>
<evidence type="ECO:0000259" key="10">
    <source>
        <dbReference type="PROSITE" id="PS50011"/>
    </source>
</evidence>
<sequence>MTAPVTGERCTQPGCTGVLEDGYCNVCGMPAQDPAGGQTGLATHRAAGSAALGTGVAGAGSAGSAPPSGPASRHTPAEVAPGSTRFAASSSTRLASAAVGSARGSRVTRRLGTTSTRLRTQRIGAGLTSVPATPVEDPLKAVLARPEVAERKRFCPSCGTAVGRSRDGVPGRTQGFCPHCGARFDFEPQLKAGDLLGGQYEVVGALAHGGLGWIYLARDRNVSGRFVVLKGLLNSGDRDAYEAAIAEREFLAEVEHPLIVEIYNFVMHEGAGYTVMEFVGGKSLREILEERRAAKGGVVDPLPVDQALAYILEILPAFAYLHDHGLLYCDFKPDNVIQQGEGLKLIDLGGVRRATDETSAIFGTVGYQAPEVPTDGPSVASDIYTIGRTLVTLVLDFRGNTSTFAASLPSVADTPVFQTYDSFYRLVAKACALDPSDRFASVDELRSQVLGVLREVVATDRGPGSPALFSAASPHFEAPLVDAVDAPLAWSELPALKVDPGDPMATWLAGVTDPVGRLQALRGAAQDTVEVRLARIHAAIQAGQPSLAEQGIAEVLAEDPWEWRALWLQGLHELAAASPVAARASFNAVYGQVPGELAPKLALATTCELSGELDVAEQLYVVCARSDANYTAPCAFGLARIRARRQDVDGTLRALDLVARTRASYPVARARRAGVLVSTASSLAGVDDALTSIKGVPIEPEQRADLEIAAYSTALALVLDGAGASGGGSGGSGGAGGAGGRGRKAQPSAVGLGGAGGVLAQERPLRLALERAYRVRARLADDEGERVALVDRANEVRPWTRT</sequence>
<dbReference type="Gene3D" id="3.30.200.20">
    <property type="entry name" value="Phosphorylase Kinase, domain 1"/>
    <property type="match status" value="1"/>
</dbReference>
<dbReference type="RefSeq" id="WP_139985750.1">
    <property type="nucleotide sequence ID" value="NZ_DAMDJA010000368.1"/>
</dbReference>
<evidence type="ECO:0000256" key="6">
    <source>
        <dbReference type="ARBA" id="ARBA00022840"/>
    </source>
</evidence>
<evidence type="ECO:0000256" key="4">
    <source>
        <dbReference type="ARBA" id="ARBA00022741"/>
    </source>
</evidence>
<dbReference type="Gene3D" id="1.25.40.10">
    <property type="entry name" value="Tetratricopeptide repeat domain"/>
    <property type="match status" value="1"/>
</dbReference>
<dbReference type="Proteomes" id="UP000313849">
    <property type="component" value="Unassembled WGS sequence"/>
</dbReference>
<feature type="region of interest" description="Disordered" evidence="9">
    <location>
        <begin position="56"/>
        <end position="88"/>
    </location>
</feature>
<evidence type="ECO:0000256" key="7">
    <source>
        <dbReference type="ARBA" id="ARBA00047899"/>
    </source>
</evidence>
<name>A0A5C5BG53_9MICO</name>